<protein>
    <submittedName>
        <fullName evidence="5">TMV resistance protein N</fullName>
        <ecNumber evidence="5">3.1.3.16</ecNumber>
    </submittedName>
</protein>
<dbReference type="InterPro" id="IPR042197">
    <property type="entry name" value="Apaf_helical"/>
</dbReference>
<dbReference type="Pfam" id="PF00931">
    <property type="entry name" value="NB-ARC"/>
    <property type="match status" value="1"/>
</dbReference>
<reference evidence="5" key="1">
    <citation type="submission" date="2014-07" db="EMBL/GenBank/DDBJ databases">
        <title>Identification of a novel salt tolerance gene in wild soybean by whole-genome sequencing.</title>
        <authorList>
            <person name="Lam H.-M."/>
            <person name="Qi X."/>
            <person name="Li M.-W."/>
            <person name="Liu X."/>
            <person name="Xie M."/>
            <person name="Ni M."/>
            <person name="Xu X."/>
        </authorList>
    </citation>
    <scope>NUCLEOTIDE SEQUENCE [LARGE SCALE GENOMIC DNA]</scope>
    <source>
        <tissue evidence="5">Root</tissue>
    </source>
</reference>
<dbReference type="InterPro" id="IPR058192">
    <property type="entry name" value="WHD_ROQ1-like"/>
</dbReference>
<dbReference type="CDD" id="cd00009">
    <property type="entry name" value="AAA"/>
    <property type="match status" value="1"/>
</dbReference>
<dbReference type="PRINTS" id="PR00364">
    <property type="entry name" value="DISEASERSIST"/>
</dbReference>
<dbReference type="Proteomes" id="UP000053555">
    <property type="component" value="Unassembled WGS sequence"/>
</dbReference>
<dbReference type="SUPFAM" id="SSF52058">
    <property type="entry name" value="L domain-like"/>
    <property type="match status" value="1"/>
</dbReference>
<dbReference type="Gene3D" id="3.40.50.300">
    <property type="entry name" value="P-loop containing nucleotide triphosphate hydrolases"/>
    <property type="match status" value="1"/>
</dbReference>
<organism evidence="5">
    <name type="scientific">Glycine soja</name>
    <name type="common">Wild soybean</name>
    <dbReference type="NCBI Taxonomy" id="3848"/>
    <lineage>
        <taxon>Eukaryota</taxon>
        <taxon>Viridiplantae</taxon>
        <taxon>Streptophyta</taxon>
        <taxon>Embryophyta</taxon>
        <taxon>Tracheophyta</taxon>
        <taxon>Spermatophyta</taxon>
        <taxon>Magnoliopsida</taxon>
        <taxon>eudicotyledons</taxon>
        <taxon>Gunneridae</taxon>
        <taxon>Pentapetalae</taxon>
        <taxon>rosids</taxon>
        <taxon>fabids</taxon>
        <taxon>Fabales</taxon>
        <taxon>Fabaceae</taxon>
        <taxon>Papilionoideae</taxon>
        <taxon>50 kb inversion clade</taxon>
        <taxon>NPAAA clade</taxon>
        <taxon>indigoferoid/millettioid clade</taxon>
        <taxon>Phaseoleae</taxon>
        <taxon>Glycine</taxon>
        <taxon>Glycine subgen. Soja</taxon>
    </lineage>
</organism>
<feature type="domain" description="NB-ARC" evidence="3">
    <location>
        <begin position="51"/>
        <end position="220"/>
    </location>
</feature>
<dbReference type="EC" id="3.1.3.16" evidence="5"/>
<dbReference type="PANTHER" id="PTHR11017">
    <property type="entry name" value="LEUCINE-RICH REPEAT-CONTAINING PROTEIN"/>
    <property type="match status" value="1"/>
</dbReference>
<accession>A0A0B2Q7Z2</accession>
<dbReference type="GO" id="GO:0004722">
    <property type="term" value="F:protein serine/threonine phosphatase activity"/>
    <property type="evidence" value="ECO:0007669"/>
    <property type="project" value="UniProtKB-EC"/>
</dbReference>
<dbReference type="Gene3D" id="1.10.8.430">
    <property type="entry name" value="Helical domain of apoptotic protease-activating factors"/>
    <property type="match status" value="1"/>
</dbReference>
<evidence type="ECO:0000259" key="4">
    <source>
        <dbReference type="Pfam" id="PF23282"/>
    </source>
</evidence>
<dbReference type="InterPro" id="IPR002182">
    <property type="entry name" value="NB-ARC"/>
</dbReference>
<proteinExistence type="predicted"/>
<dbReference type="GO" id="GO:0043531">
    <property type="term" value="F:ADP binding"/>
    <property type="evidence" value="ECO:0007669"/>
    <property type="project" value="InterPro"/>
</dbReference>
<gene>
    <name evidence="5" type="ORF">glysoja_045594</name>
</gene>
<dbReference type="InterPro" id="IPR044974">
    <property type="entry name" value="Disease_R_plants"/>
</dbReference>
<name>A0A0B2Q7Z2_GLYSO</name>
<dbReference type="InterPro" id="IPR032675">
    <property type="entry name" value="LRR_dom_sf"/>
</dbReference>
<dbReference type="GO" id="GO:0006952">
    <property type="term" value="P:defense response"/>
    <property type="evidence" value="ECO:0007669"/>
    <property type="project" value="InterPro"/>
</dbReference>
<evidence type="ECO:0000256" key="1">
    <source>
        <dbReference type="ARBA" id="ARBA00022614"/>
    </source>
</evidence>
<evidence type="ECO:0000259" key="3">
    <source>
        <dbReference type="Pfam" id="PF00931"/>
    </source>
</evidence>
<dbReference type="PANTHER" id="PTHR11017:SF560">
    <property type="entry name" value="RESISTANCE PROTEIN (TIR-NBS-LRR CLASS), PUTATIVE-RELATED"/>
    <property type="match status" value="1"/>
</dbReference>
<keyword evidence="1" id="KW-0433">Leucine-rich repeat</keyword>
<dbReference type="AlphaFoldDB" id="A0A0B2Q7Z2"/>
<dbReference type="Gene3D" id="3.80.10.10">
    <property type="entry name" value="Ribonuclease Inhibitor"/>
    <property type="match status" value="1"/>
</dbReference>
<sequence length="887" mass="100640">MRGISGKSINTLYRLGDERNDAELVKEIVNDVLTKLEYEVLPITRFPVGLESQVQEVIRFIETTTYSCIIGIWGMGGSGKTTTAKAIYNQIHRSFMDKSFIEDIREACKRDRGQIRLQKQLLSDVLKTKVEIHSIGRGTTVIENRLSKKRLLIVLDDVNKSGQLKALCGNLQWIGEGSVIIITTRDKHLFTGLKVDYVHEMKEMHANESLELLSWHAFREAKPKEDFNELARNVVAYCGGLPLALEDLGLYLTNRTTNEWRSALSKLETTPNPHVQEILKISFDGLNDEKEKDIFLDVCCFFIGKDIAYVTEILNGCGLHSDCGIPVLIDRSLIKVEKNNKLGMHNLVQEMGKEIIRQSSRKKPGKRSRLWFNVEVVDVLTKNTGTEVVEGLALKFHVNSRNCFKTCAFEKMQRLRLLQLENIQLAGDYGYLSKELRWMCWQGFPSKYIPKNFNMENVIAIDLKRSNLRLVWKEPQDLASLKILNLSHSKYLTETPDFSKLRNLEKLILKDCPRLCKVHKSIGDLRNLILLNLKDCTSLGNLPRSVYKLKSVKTLILSGCSKIDKLEEDIVQMESLTTLIAKNVVVKEVPFSIVTLKSIEYISLCEYEGLSHNVFPSIILSWMSPTINPLSYIHPFCCISSFLVSMHIQNNAFGDVAPMLGGLGILRSVLVQCDTELQLLKLVRTIVDYIYDVYFTDLEITSYASRISKHSLSSWLIGIGSYQEVFQILSKSIHEGLAINDSCDAFLPGDNDPHWLVRMGEGNSVYFTVPENCRMKGMALCVVYLTNPKNTAAECLIYVLMVNYTKCSIKIYKQDTVISFNDVDWQGIISHLEPGDKVKIFVTFGHGFVVKKTAVYLIRTLGEPSGPLTSSKRTLKCWSHYPHHSCS</sequence>
<dbReference type="EMBL" id="KN660283">
    <property type="protein sequence ID" value="KHN17365.1"/>
    <property type="molecule type" value="Genomic_DNA"/>
</dbReference>
<evidence type="ECO:0000256" key="2">
    <source>
        <dbReference type="ARBA" id="ARBA00022737"/>
    </source>
</evidence>
<evidence type="ECO:0000313" key="5">
    <source>
        <dbReference type="EMBL" id="KHN17365.1"/>
    </source>
</evidence>
<dbReference type="InterPro" id="IPR027417">
    <property type="entry name" value="P-loop_NTPase"/>
</dbReference>
<keyword evidence="5" id="KW-0378">Hydrolase</keyword>
<dbReference type="SUPFAM" id="SSF52540">
    <property type="entry name" value="P-loop containing nucleoside triphosphate hydrolases"/>
    <property type="match status" value="1"/>
</dbReference>
<keyword evidence="2" id="KW-0677">Repeat</keyword>
<dbReference type="InterPro" id="IPR036390">
    <property type="entry name" value="WH_DNA-bd_sf"/>
</dbReference>
<feature type="domain" description="Disease resistance protein Roq1-like winged-helix" evidence="4">
    <location>
        <begin position="288"/>
        <end position="360"/>
    </location>
</feature>
<dbReference type="SUPFAM" id="SSF46785">
    <property type="entry name" value="Winged helix' DNA-binding domain"/>
    <property type="match status" value="1"/>
</dbReference>
<dbReference type="Pfam" id="PF23282">
    <property type="entry name" value="WHD_ROQ1"/>
    <property type="match status" value="1"/>
</dbReference>